<evidence type="ECO:0000313" key="4">
    <source>
        <dbReference type="Proteomes" id="UP000313988"/>
    </source>
</evidence>
<protein>
    <submittedName>
        <fullName evidence="3">DUF2075 domain-containing protein</fullName>
    </submittedName>
</protein>
<name>A0A5C4XWH1_9DEIO</name>
<evidence type="ECO:0000313" key="5">
    <source>
        <dbReference type="Proteomes" id="UP000629870"/>
    </source>
</evidence>
<dbReference type="Pfam" id="PF09848">
    <property type="entry name" value="SLFN-g3_helicase"/>
    <property type="match status" value="1"/>
</dbReference>
<dbReference type="OrthoDB" id="3193269at2"/>
<organism evidence="3 4">
    <name type="scientific">Deinococcus radiopugnans ATCC 19172</name>
    <dbReference type="NCBI Taxonomy" id="585398"/>
    <lineage>
        <taxon>Bacteria</taxon>
        <taxon>Thermotogati</taxon>
        <taxon>Deinococcota</taxon>
        <taxon>Deinococci</taxon>
        <taxon>Deinococcales</taxon>
        <taxon>Deinococcaceae</taxon>
        <taxon>Deinococcus</taxon>
    </lineage>
</organism>
<evidence type="ECO:0000259" key="1">
    <source>
        <dbReference type="Pfam" id="PF09848"/>
    </source>
</evidence>
<sequence>MTISPDVYAQGVDAFLQQSLAEWDQGLRAHHQGLTGEQPDAGQVRAWANCQRVLQDVLGELAEAQPELLACTLAFEYELPRERGRRPDVILLTRDRVLVLEFKDHPFPTPVEEAAHQDQVAAYARDLQHYHAASHGLLVRPVLVYAQRPGLREQRGEVTVVGPDTLGAYLRAEVQAGPRQFDHDAWLNADYAPLPSLVSAARRLFEHEPLPAIRRAESAGIEETVAALVQAARQAHERGEHHLALVTGVPGAGKTLVGLQFVYARTLGEDDGARDAVFLSGNGPLVSVLQHALGHKVFVQGVHDFLKQYGAHRKRLPEEHIWVYDEAQRAWDAQQVLEKRGHATSEPEDFLRLGAQMPGWAMLVGLIGEGQEIYIGEEGGLAGWNAALEDSDKSWILHAPQKIIHLFPNAAQVVSNDALDLTVSLRSHLAEDLYRWVRALLDGDEAEARGLTERVQSQGFEVYLTRDLEAAKAYVRTRYEDAEDKRYGLLASSKASNLKTVGLDTWNLGIKAYQAGPWFNNPPADPKSCCQLTHIASEFVCQGLELDFPILCWGGDLKWDGQAWVSPVPRTPAAGKRAPEDPHRLRLNSYRVLLTRGRDGMILYVPDQRPLDQTYGHLRALELPELPL</sequence>
<evidence type="ECO:0000313" key="2">
    <source>
        <dbReference type="EMBL" id="MBB6018641.1"/>
    </source>
</evidence>
<dbReference type="InterPro" id="IPR018647">
    <property type="entry name" value="SLFN_3-like_DNA/RNA_helicase"/>
</dbReference>
<dbReference type="Proteomes" id="UP000629870">
    <property type="component" value="Unassembled WGS sequence"/>
</dbReference>
<dbReference type="Proteomes" id="UP000313988">
    <property type="component" value="Unassembled WGS sequence"/>
</dbReference>
<dbReference type="EMBL" id="JACHEW010000036">
    <property type="protein sequence ID" value="MBB6018641.1"/>
    <property type="molecule type" value="Genomic_DNA"/>
</dbReference>
<reference evidence="2 5" key="2">
    <citation type="submission" date="2020-08" db="EMBL/GenBank/DDBJ databases">
        <title>Genomic Encyclopedia of Type Strains, Phase IV (KMG-IV): sequencing the most valuable type-strain genomes for metagenomic binning, comparative biology and taxonomic classification.</title>
        <authorList>
            <person name="Goeker M."/>
        </authorList>
    </citation>
    <scope>NUCLEOTIDE SEQUENCE [LARGE SCALE GENOMIC DNA]</scope>
    <source>
        <strain evidence="2 5">DSM 12027</strain>
    </source>
</reference>
<proteinExistence type="predicted"/>
<keyword evidence="5" id="KW-1185">Reference proteome</keyword>
<comment type="caution">
    <text evidence="3">The sequence shown here is derived from an EMBL/GenBank/DDBJ whole genome shotgun (WGS) entry which is preliminary data.</text>
</comment>
<accession>A0A5C4XWH1</accession>
<feature type="domain" description="Schlafen group 3-like DNA/RNA helicase" evidence="1">
    <location>
        <begin position="242"/>
        <end position="607"/>
    </location>
</feature>
<gene>
    <name evidence="3" type="ORF">FHR04_18965</name>
    <name evidence="2" type="ORF">HNQ04_003922</name>
</gene>
<dbReference type="EMBL" id="VDMO01000034">
    <property type="protein sequence ID" value="TNM67050.1"/>
    <property type="molecule type" value="Genomic_DNA"/>
</dbReference>
<evidence type="ECO:0000313" key="3">
    <source>
        <dbReference type="EMBL" id="TNM67050.1"/>
    </source>
</evidence>
<reference evidence="3 4" key="1">
    <citation type="submission" date="2019-06" db="EMBL/GenBank/DDBJ databases">
        <title>Genome sequence of Deinococcus radiopugnans ATCC 19172.</title>
        <authorList>
            <person name="Maclea K.S."/>
            <person name="Maynard C.R."/>
        </authorList>
    </citation>
    <scope>NUCLEOTIDE SEQUENCE [LARGE SCALE GENOMIC DNA]</scope>
    <source>
        <strain evidence="3 4">ATCC 19172</strain>
    </source>
</reference>
<dbReference type="AlphaFoldDB" id="A0A5C4XWH1"/>
<dbReference type="RefSeq" id="WP_139404767.1">
    <property type="nucleotide sequence ID" value="NZ_JACHEW010000036.1"/>
</dbReference>